<protein>
    <submittedName>
        <fullName evidence="1">Uncharacterized protein</fullName>
    </submittedName>
</protein>
<reference evidence="1" key="1">
    <citation type="submission" date="2019-03" db="EMBL/GenBank/DDBJ databases">
        <title>Genome sequencing and reference-guided assembly of Black Bengal Goat (Capra hircus).</title>
        <authorList>
            <person name="Siddiki A.Z."/>
            <person name="Baten A."/>
            <person name="Billah M."/>
            <person name="Alam M.A.U."/>
            <person name="Shawrob K.S.M."/>
            <person name="Saha S."/>
            <person name="Chowdhury M."/>
            <person name="Rahman A.H."/>
            <person name="Stear M."/>
            <person name="Miah G."/>
            <person name="Das G.B."/>
            <person name="Hossain M.M."/>
            <person name="Kumkum M."/>
            <person name="Islam M.S."/>
            <person name="Mollah A.M."/>
            <person name="Ahsan A."/>
            <person name="Tusar F."/>
            <person name="Khan M.K.I."/>
        </authorList>
    </citation>
    <scope>NUCLEOTIDE SEQUENCE [LARGE SCALE GENOMIC DNA]</scope>
</reference>
<name>A0A8C2RN75_CAPHI</name>
<proteinExistence type="predicted"/>
<dbReference type="AlphaFoldDB" id="A0A8C2RN75"/>
<reference evidence="1" key="2">
    <citation type="submission" date="2025-08" db="UniProtKB">
        <authorList>
            <consortium name="Ensembl"/>
        </authorList>
    </citation>
    <scope>IDENTIFICATION</scope>
</reference>
<evidence type="ECO:0000313" key="1">
    <source>
        <dbReference type="Ensembl" id="ENSCHIP00010030519.1"/>
    </source>
</evidence>
<organism evidence="1">
    <name type="scientific">Capra hircus</name>
    <name type="common">Goat</name>
    <dbReference type="NCBI Taxonomy" id="9925"/>
    <lineage>
        <taxon>Eukaryota</taxon>
        <taxon>Metazoa</taxon>
        <taxon>Chordata</taxon>
        <taxon>Craniata</taxon>
        <taxon>Vertebrata</taxon>
        <taxon>Euteleostomi</taxon>
        <taxon>Mammalia</taxon>
        <taxon>Eutheria</taxon>
        <taxon>Laurasiatheria</taxon>
        <taxon>Artiodactyla</taxon>
        <taxon>Ruminantia</taxon>
        <taxon>Pecora</taxon>
        <taxon>Bovidae</taxon>
        <taxon>Caprinae</taxon>
        <taxon>Capra</taxon>
    </lineage>
</organism>
<dbReference type="Ensembl" id="ENSCHIT00010043002.1">
    <property type="protein sequence ID" value="ENSCHIP00010030519.1"/>
    <property type="gene ID" value="ENSCHIG00010022708.1"/>
</dbReference>
<sequence>DETVRLTLYTRCRKVIPKNTHIHTQGEKLRKIILLTIDLIPFLTIHPYNLMCIKYQHFRQHSSLQVKEP</sequence>
<accession>A0A8C2RN75</accession>